<comment type="caution">
    <text evidence="2">The sequence shown here is derived from an EMBL/GenBank/DDBJ whole genome shotgun (WGS) entry which is preliminary data.</text>
</comment>
<dbReference type="AlphaFoldDB" id="U2YV52"/>
<dbReference type="Proteomes" id="UP000016986">
    <property type="component" value="Unassembled WGS sequence"/>
</dbReference>
<sequence>MNVDVSVDVPAHASDAEAAAIVAAVSAYLDEERAALAAAAAASDEGETWDGAKWRFAGRLEATGGHGGRRVPDGAPTDAWSAAGRAERF</sequence>
<name>U2YV52_9EURY</name>
<organism evidence="2 3">
    <name type="scientific">Halarchaeum acidiphilum MH1-52-1</name>
    <dbReference type="NCBI Taxonomy" id="1261545"/>
    <lineage>
        <taxon>Archaea</taxon>
        <taxon>Methanobacteriati</taxon>
        <taxon>Methanobacteriota</taxon>
        <taxon>Stenosarchaea group</taxon>
        <taxon>Halobacteria</taxon>
        <taxon>Halobacteriales</taxon>
        <taxon>Halobacteriaceae</taxon>
    </lineage>
</organism>
<dbReference type="Pfam" id="PF26062">
    <property type="entry name" value="DUF8022"/>
    <property type="match status" value="1"/>
</dbReference>
<keyword evidence="3" id="KW-1185">Reference proteome</keyword>
<dbReference type="EMBL" id="BATA01000030">
    <property type="protein sequence ID" value="GAD52657.1"/>
    <property type="molecule type" value="Genomic_DNA"/>
</dbReference>
<protein>
    <submittedName>
        <fullName evidence="2">Hypotheical protein</fullName>
    </submittedName>
</protein>
<proteinExistence type="predicted"/>
<evidence type="ECO:0000313" key="2">
    <source>
        <dbReference type="EMBL" id="GAD52657.1"/>
    </source>
</evidence>
<dbReference type="eggNOG" id="arCOG04544">
    <property type="taxonomic scope" value="Archaea"/>
</dbReference>
<dbReference type="OrthoDB" id="214756at2157"/>
<dbReference type="InterPro" id="IPR058335">
    <property type="entry name" value="PccX"/>
</dbReference>
<accession>U2YV52</accession>
<reference evidence="2 3" key="1">
    <citation type="submission" date="2013-09" db="EMBL/GenBank/DDBJ databases">
        <title>Whole genome sequencing of Halarchaeum acidiphilum strain MH1-52-1.</title>
        <authorList>
            <person name="Shimane Y."/>
            <person name="Minegishi H."/>
            <person name="Nishi S."/>
            <person name="Echigo A."/>
            <person name="Shuto A."/>
            <person name="Konishi M."/>
            <person name="Ito T."/>
            <person name="Ohkuma M."/>
            <person name="Ohta Y."/>
            <person name="Nagano Y."/>
            <person name="Tsubouchi T."/>
            <person name="Mori K."/>
            <person name="Usui K."/>
            <person name="Kamekura M."/>
            <person name="Usami R."/>
            <person name="Takaki Y."/>
            <person name="Hatada Y."/>
        </authorList>
    </citation>
    <scope>NUCLEOTIDE SEQUENCE [LARGE SCALE GENOMIC DNA]</scope>
    <source>
        <strain evidence="2 3">JCM 16109</strain>
    </source>
</reference>
<feature type="region of interest" description="Disordered" evidence="1">
    <location>
        <begin position="62"/>
        <end position="89"/>
    </location>
</feature>
<gene>
    <name evidence="2" type="ORF">MBEHAL_1417</name>
</gene>
<evidence type="ECO:0000256" key="1">
    <source>
        <dbReference type="SAM" id="MobiDB-lite"/>
    </source>
</evidence>
<evidence type="ECO:0000313" key="3">
    <source>
        <dbReference type="Proteomes" id="UP000016986"/>
    </source>
</evidence>